<dbReference type="EMBL" id="CP092332">
    <property type="protein sequence ID" value="WGK93958.1"/>
    <property type="molecule type" value="Genomic_DNA"/>
</dbReference>
<name>A0ABY8N410_9FLAO</name>
<dbReference type="Proteomes" id="UP001232117">
    <property type="component" value="Chromosome"/>
</dbReference>
<reference evidence="4 5" key="2">
    <citation type="submission" date="2023-06" db="EMBL/GenBank/DDBJ databases">
        <title>Complete Genome Sequence of Flavobacterium keumense K3R-10.</title>
        <authorList>
            <person name="Jeong H."/>
            <person name="Jhang S.Y."/>
            <person name="Kim J.N."/>
        </authorList>
    </citation>
    <scope>NUCLEOTIDE SEQUENCE [LARGE SCALE GENOMIC DNA]</scope>
    <source>
        <strain evidence="4 5">K3R-10</strain>
    </source>
</reference>
<proteinExistence type="predicted"/>
<evidence type="ECO:0000313" key="4">
    <source>
        <dbReference type="EMBL" id="WGK93958.1"/>
    </source>
</evidence>
<feature type="domain" description="N-acetyltransferase" evidence="3">
    <location>
        <begin position="1"/>
        <end position="149"/>
    </location>
</feature>
<dbReference type="CDD" id="cd04301">
    <property type="entry name" value="NAT_SF"/>
    <property type="match status" value="1"/>
</dbReference>
<dbReference type="PANTHER" id="PTHR43877:SF2">
    <property type="entry name" value="AMINOALKYLPHOSPHONATE N-ACETYLTRANSFERASE-RELATED"/>
    <property type="match status" value="1"/>
</dbReference>
<dbReference type="InterPro" id="IPR000182">
    <property type="entry name" value="GNAT_dom"/>
</dbReference>
<keyword evidence="5" id="KW-1185">Reference proteome</keyword>
<evidence type="ECO:0000259" key="3">
    <source>
        <dbReference type="PROSITE" id="PS51186"/>
    </source>
</evidence>
<evidence type="ECO:0000256" key="1">
    <source>
        <dbReference type="ARBA" id="ARBA00022679"/>
    </source>
</evidence>
<organism evidence="4 5">
    <name type="scientific">Flavobacterium keumense</name>
    <dbReference type="NCBI Taxonomy" id="1306518"/>
    <lineage>
        <taxon>Bacteria</taxon>
        <taxon>Pseudomonadati</taxon>
        <taxon>Bacteroidota</taxon>
        <taxon>Flavobacteriia</taxon>
        <taxon>Flavobacteriales</taxon>
        <taxon>Flavobacteriaceae</taxon>
        <taxon>Flavobacterium</taxon>
    </lineage>
</organism>
<dbReference type="PROSITE" id="PS51186">
    <property type="entry name" value="GNAT"/>
    <property type="match status" value="1"/>
</dbReference>
<reference evidence="4 5" key="1">
    <citation type="submission" date="2022-02" db="EMBL/GenBank/DDBJ databases">
        <authorList>
            <person name="Cha I.-T."/>
            <person name="Lee K.-E."/>
            <person name="Park S.-J."/>
        </authorList>
    </citation>
    <scope>NUCLEOTIDE SEQUENCE [LARGE SCALE GENOMIC DNA]</scope>
    <source>
        <strain evidence="4 5">K3R-10</strain>
    </source>
</reference>
<keyword evidence="2" id="KW-0012">Acyltransferase</keyword>
<sequence length="149" mass="16718">MTFERTTSDNENFLKLVTLLDEDLAIHDGEDHAFYAQFDTLDHIKNVVVGYHRNHAVGCGAFKPYNNTTAEIKRMFVRPDFRGQGIAKGILSALENWASEYGFTNCILETGTNNPQAIQLYTKAGYSVIPNYDQYENVVTSVCLGKSIV</sequence>
<keyword evidence="1" id="KW-0808">Transferase</keyword>
<dbReference type="InterPro" id="IPR050832">
    <property type="entry name" value="Bact_Acetyltransf"/>
</dbReference>
<dbReference type="RefSeq" id="WP_264533314.1">
    <property type="nucleotide sequence ID" value="NZ_CP092332.1"/>
</dbReference>
<dbReference type="SUPFAM" id="SSF55729">
    <property type="entry name" value="Acyl-CoA N-acyltransferases (Nat)"/>
    <property type="match status" value="1"/>
</dbReference>
<evidence type="ECO:0000256" key="2">
    <source>
        <dbReference type="ARBA" id="ARBA00023315"/>
    </source>
</evidence>
<dbReference type="PANTHER" id="PTHR43877">
    <property type="entry name" value="AMINOALKYLPHOSPHONATE N-ACETYLTRANSFERASE-RELATED-RELATED"/>
    <property type="match status" value="1"/>
</dbReference>
<gene>
    <name evidence="4" type="ORF">MG292_07635</name>
</gene>
<dbReference type="InterPro" id="IPR016181">
    <property type="entry name" value="Acyl_CoA_acyltransferase"/>
</dbReference>
<dbReference type="Pfam" id="PF00583">
    <property type="entry name" value="Acetyltransf_1"/>
    <property type="match status" value="1"/>
</dbReference>
<accession>A0ABY8N410</accession>
<protein>
    <submittedName>
        <fullName evidence="4">GNAT family N-acetyltransferase</fullName>
    </submittedName>
</protein>
<evidence type="ECO:0000313" key="5">
    <source>
        <dbReference type="Proteomes" id="UP001232117"/>
    </source>
</evidence>
<dbReference type="Gene3D" id="3.40.630.30">
    <property type="match status" value="1"/>
</dbReference>